<organism evidence="2">
    <name type="scientific">mine drainage metagenome</name>
    <dbReference type="NCBI Taxonomy" id="410659"/>
    <lineage>
        <taxon>unclassified sequences</taxon>
        <taxon>metagenomes</taxon>
        <taxon>ecological metagenomes</taxon>
    </lineage>
</organism>
<evidence type="ECO:0000313" key="2">
    <source>
        <dbReference type="EMBL" id="CBI06890.1"/>
    </source>
</evidence>
<name>E6QI25_9ZZZZ</name>
<reference evidence="2" key="1">
    <citation type="submission" date="2009-10" db="EMBL/GenBank/DDBJ databases">
        <title>Diversity of trophic interactions inside an arsenic-rich microbial ecosystem.</title>
        <authorList>
            <person name="Bertin P.N."/>
            <person name="Heinrich-Salmeron A."/>
            <person name="Pelletier E."/>
            <person name="Goulhen-Chollet F."/>
            <person name="Arsene-Ploetze F."/>
            <person name="Gallien S."/>
            <person name="Calteau A."/>
            <person name="Vallenet D."/>
            <person name="Casiot C."/>
            <person name="Chane-Woon-Ming B."/>
            <person name="Giloteaux L."/>
            <person name="Barakat M."/>
            <person name="Bonnefoy V."/>
            <person name="Bruneel O."/>
            <person name="Chandler M."/>
            <person name="Cleiss J."/>
            <person name="Duran R."/>
            <person name="Elbaz-Poulichet F."/>
            <person name="Fonknechten N."/>
            <person name="Lauga B."/>
            <person name="Mornico D."/>
            <person name="Ortet P."/>
            <person name="Schaeffer C."/>
            <person name="Siguier P."/>
            <person name="Alexander Thil Smith A."/>
            <person name="Van Dorsselaer A."/>
            <person name="Weissenbach J."/>
            <person name="Medigue C."/>
            <person name="Le Paslier D."/>
        </authorList>
    </citation>
    <scope>NUCLEOTIDE SEQUENCE</scope>
</reference>
<dbReference type="AlphaFoldDB" id="E6QI25"/>
<proteinExistence type="predicted"/>
<dbReference type="Pfam" id="PF13290">
    <property type="entry name" value="CHB_HEX_C_1"/>
    <property type="match status" value="1"/>
</dbReference>
<dbReference type="EMBL" id="CABQ01000036">
    <property type="protein sequence ID" value="CBI06890.1"/>
    <property type="molecule type" value="Genomic_DNA"/>
</dbReference>
<protein>
    <recommendedName>
        <fullName evidence="1">GH29D-like beta-sandwich domain-containing protein</fullName>
    </recommendedName>
</protein>
<feature type="domain" description="GH29D-like beta-sandwich" evidence="1">
    <location>
        <begin position="187"/>
        <end position="257"/>
    </location>
</feature>
<dbReference type="SUPFAM" id="SSF117281">
    <property type="entry name" value="Kelch motif"/>
    <property type="match status" value="1"/>
</dbReference>
<comment type="caution">
    <text evidence="2">The sequence shown here is derived from an EMBL/GenBank/DDBJ whole genome shotgun (WGS) entry which is preliminary data.</text>
</comment>
<dbReference type="InterPro" id="IPR059177">
    <property type="entry name" value="GH29D-like_dom"/>
</dbReference>
<dbReference type="PANTHER" id="PTHR23244">
    <property type="entry name" value="KELCH REPEAT DOMAIN"/>
    <property type="match status" value="1"/>
</dbReference>
<accession>E6QI25</accession>
<evidence type="ECO:0000259" key="1">
    <source>
        <dbReference type="Pfam" id="PF13290"/>
    </source>
</evidence>
<sequence length="425" mass="43179">MWTWMGGSAASTGCTTYQLGVVICAGPPGVYGTLGTATAGSIPGGRAVAASWLDTSGNLWLFGGQGYDSADNQGNLNDLWMFNAATSNWTWLGGNATESDCGILMEGNTFCKGQPGEYGTLGVPGPGNDPGARFGGATWVDRQGNFWLFGGYGADSTGHGMGVLNDLWEYQQTTSALPAAASPTFTPTQGVYPSSQTVTLSDSTPGATIHYTTDGSAPTTSSTLYSAPITIASSGSVFSETIEAIAVADGYSDSAMASAVYTIKLPPDFSIAASPTSLTVLAGKSGSISVTVNQQNAFNSAIQFSCSGLPSGASCSFSPSSVTPDIAPVSTTLTVTASATTMAGFSSSPLLFSAAVLAPLLCCFGWRKRRPLQTMVLLGVCALGFGLLNGCSGGSSNSQPVTASVTVNATSGSLLRTTTFMLTVN</sequence>
<gene>
    <name evidence="2" type="ORF">CARN6_0175</name>
</gene>
<dbReference type="Gene3D" id="2.120.10.80">
    <property type="entry name" value="Kelch-type beta propeller"/>
    <property type="match status" value="1"/>
</dbReference>
<dbReference type="InterPro" id="IPR015915">
    <property type="entry name" value="Kelch-typ_b-propeller"/>
</dbReference>